<proteinExistence type="predicted"/>
<dbReference type="EMBL" id="FOHG01000065">
    <property type="protein sequence ID" value="SET28413.1"/>
    <property type="molecule type" value="Genomic_DNA"/>
</dbReference>
<dbReference type="AlphaFoldDB" id="A0A1I0D836"/>
<evidence type="ECO:0000313" key="5">
    <source>
        <dbReference type="Proteomes" id="UP000198612"/>
    </source>
</evidence>
<feature type="domain" description="Helix-turn-helix" evidence="2">
    <location>
        <begin position="4"/>
        <end position="54"/>
    </location>
</feature>
<name>A0A1I0D836_9FIRM</name>
<sequence length="199" mass="23503">MEELTIKEAADYYGKSESWIRKKILSGELKAEKRPFKYGKRWTTTEKNLDDLAKKLKEQAVEETQTVNIREVNRPISAEEMKDQFKRLISAENEKAGQEVINTVVKELKQVNEPILDEFKVISKQLKDKDEKNQKLHSEIKDLISQKNDKEKLIQKLKNQLKDKDQLVENLKKENKQLKIKLKQKREKGIINKIQKVFK</sequence>
<reference evidence="5 6" key="1">
    <citation type="submission" date="2016-10" db="EMBL/GenBank/DDBJ databases">
        <authorList>
            <person name="Varghese N."/>
            <person name="Submissions S."/>
        </authorList>
    </citation>
    <scope>NUCLEOTIDE SEQUENCE [LARGE SCALE GENOMIC DNA]</scope>
    <source>
        <strain evidence="3 6">WG2</strain>
        <strain evidence="4 5">WG5</strain>
    </source>
</reference>
<gene>
    <name evidence="3" type="ORF">SAMN04488598_1651</name>
    <name evidence="4" type="ORF">SAMN04515652_1651</name>
</gene>
<dbReference type="EMBL" id="FNBJ01000065">
    <property type="protein sequence ID" value="SDG22414.1"/>
    <property type="molecule type" value="Genomic_DNA"/>
</dbReference>
<evidence type="ECO:0000256" key="1">
    <source>
        <dbReference type="SAM" id="Coils"/>
    </source>
</evidence>
<evidence type="ECO:0000313" key="6">
    <source>
        <dbReference type="Proteomes" id="UP000199519"/>
    </source>
</evidence>
<evidence type="ECO:0000313" key="3">
    <source>
        <dbReference type="EMBL" id="SDG22414.1"/>
    </source>
</evidence>
<organism evidence="4 5">
    <name type="scientific">Halanaerobium congolense</name>
    <dbReference type="NCBI Taxonomy" id="54121"/>
    <lineage>
        <taxon>Bacteria</taxon>
        <taxon>Bacillati</taxon>
        <taxon>Bacillota</taxon>
        <taxon>Clostridia</taxon>
        <taxon>Halanaerobiales</taxon>
        <taxon>Halanaerobiaceae</taxon>
        <taxon>Halanaerobium</taxon>
    </lineage>
</organism>
<dbReference type="Pfam" id="PF12728">
    <property type="entry name" value="HTH_17"/>
    <property type="match status" value="1"/>
</dbReference>
<protein>
    <submittedName>
        <fullName evidence="4">Helix-turn-helix domain-containing protein</fullName>
    </submittedName>
</protein>
<evidence type="ECO:0000313" key="4">
    <source>
        <dbReference type="EMBL" id="SET28413.1"/>
    </source>
</evidence>
<dbReference type="InterPro" id="IPR041657">
    <property type="entry name" value="HTH_17"/>
</dbReference>
<keyword evidence="6" id="KW-1185">Reference proteome</keyword>
<dbReference type="RefSeq" id="WP_089721043.1">
    <property type="nucleotide sequence ID" value="NZ_FNBJ01000065.1"/>
</dbReference>
<dbReference type="Proteomes" id="UP000199519">
    <property type="component" value="Unassembled WGS sequence"/>
</dbReference>
<evidence type="ECO:0000259" key="2">
    <source>
        <dbReference type="Pfam" id="PF12728"/>
    </source>
</evidence>
<dbReference type="Proteomes" id="UP000198612">
    <property type="component" value="Unassembled WGS sequence"/>
</dbReference>
<accession>A0A1I0D836</accession>
<feature type="coiled-coil region" evidence="1">
    <location>
        <begin position="126"/>
        <end position="188"/>
    </location>
</feature>
<keyword evidence="1" id="KW-0175">Coiled coil</keyword>